<evidence type="ECO:0000313" key="2">
    <source>
        <dbReference type="Proteomes" id="UP001054945"/>
    </source>
</evidence>
<organism evidence="1 2">
    <name type="scientific">Caerostris extrusa</name>
    <name type="common">Bark spider</name>
    <name type="synonym">Caerostris bankana</name>
    <dbReference type="NCBI Taxonomy" id="172846"/>
    <lineage>
        <taxon>Eukaryota</taxon>
        <taxon>Metazoa</taxon>
        <taxon>Ecdysozoa</taxon>
        <taxon>Arthropoda</taxon>
        <taxon>Chelicerata</taxon>
        <taxon>Arachnida</taxon>
        <taxon>Araneae</taxon>
        <taxon>Araneomorphae</taxon>
        <taxon>Entelegynae</taxon>
        <taxon>Araneoidea</taxon>
        <taxon>Araneidae</taxon>
        <taxon>Caerostris</taxon>
    </lineage>
</organism>
<protein>
    <submittedName>
        <fullName evidence="1">Uncharacterized protein</fullName>
    </submittedName>
</protein>
<keyword evidence="2" id="KW-1185">Reference proteome</keyword>
<name>A0AAV4PIH4_CAEEX</name>
<proteinExistence type="predicted"/>
<dbReference type="AlphaFoldDB" id="A0AAV4PIH4"/>
<comment type="caution">
    <text evidence="1">The sequence shown here is derived from an EMBL/GenBank/DDBJ whole genome shotgun (WGS) entry which is preliminary data.</text>
</comment>
<reference evidence="1 2" key="1">
    <citation type="submission" date="2021-06" db="EMBL/GenBank/DDBJ databases">
        <title>Caerostris extrusa draft genome.</title>
        <authorList>
            <person name="Kono N."/>
            <person name="Arakawa K."/>
        </authorList>
    </citation>
    <scope>NUCLEOTIDE SEQUENCE [LARGE SCALE GENOMIC DNA]</scope>
</reference>
<evidence type="ECO:0000313" key="1">
    <source>
        <dbReference type="EMBL" id="GIX96910.1"/>
    </source>
</evidence>
<accession>A0AAV4PIH4</accession>
<dbReference type="Proteomes" id="UP001054945">
    <property type="component" value="Unassembled WGS sequence"/>
</dbReference>
<dbReference type="EMBL" id="BPLR01004710">
    <property type="protein sequence ID" value="GIX96910.1"/>
    <property type="molecule type" value="Genomic_DNA"/>
</dbReference>
<gene>
    <name evidence="1" type="ORF">CEXT_382401</name>
</gene>
<sequence>MCLATPSKIDCELFRTNRIIAYRVKVPLFEKIILIRWNETRHSVNRRLLDKRKRLEGAIIAAFARRGGAAKTADHWGTPKSHRLAPNSVWLLNFPPNQHPLGERAVRVNSRGCLLYKIVRGAHLHCSPNCKSWWCLSWCGSISIRGT</sequence>